<protein>
    <submittedName>
        <fullName evidence="1">Uncharacterized protein</fullName>
    </submittedName>
</protein>
<gene>
    <name evidence="1" type="ORF">Glove_203g61</name>
</gene>
<reference evidence="1 2" key="1">
    <citation type="submission" date="2018-08" db="EMBL/GenBank/DDBJ databases">
        <title>Genome and evolution of the arbuscular mycorrhizal fungus Diversispora epigaea (formerly Glomus versiforme) and its bacterial endosymbionts.</title>
        <authorList>
            <person name="Sun X."/>
            <person name="Fei Z."/>
            <person name="Harrison M."/>
        </authorList>
    </citation>
    <scope>NUCLEOTIDE SEQUENCE [LARGE SCALE GENOMIC DNA]</scope>
    <source>
        <strain evidence="1 2">IT104</strain>
    </source>
</reference>
<dbReference type="Proteomes" id="UP000266861">
    <property type="component" value="Unassembled WGS sequence"/>
</dbReference>
<proteinExistence type="predicted"/>
<comment type="caution">
    <text evidence="1">The sequence shown here is derived from an EMBL/GenBank/DDBJ whole genome shotgun (WGS) entry which is preliminary data.</text>
</comment>
<evidence type="ECO:0000313" key="2">
    <source>
        <dbReference type="Proteomes" id="UP000266861"/>
    </source>
</evidence>
<dbReference type="EMBL" id="PQFF01000190">
    <property type="protein sequence ID" value="RHZ76128.1"/>
    <property type="molecule type" value="Genomic_DNA"/>
</dbReference>
<dbReference type="AlphaFoldDB" id="A0A397IPF6"/>
<sequence>MYQQKNDSLQTIGSVISNATEEFEEILKQIENHNDHILYSKSEIEEQVPNNYPVNIEEFFPLTNTITTTTPLDYKTHPQAIYTCRLLNFSSPSKPKNDENFEKELEELTKEHKFYFSKL</sequence>
<organism evidence="1 2">
    <name type="scientific">Diversispora epigaea</name>
    <dbReference type="NCBI Taxonomy" id="1348612"/>
    <lineage>
        <taxon>Eukaryota</taxon>
        <taxon>Fungi</taxon>
        <taxon>Fungi incertae sedis</taxon>
        <taxon>Mucoromycota</taxon>
        <taxon>Glomeromycotina</taxon>
        <taxon>Glomeromycetes</taxon>
        <taxon>Diversisporales</taxon>
        <taxon>Diversisporaceae</taxon>
        <taxon>Diversispora</taxon>
    </lineage>
</organism>
<evidence type="ECO:0000313" key="1">
    <source>
        <dbReference type="EMBL" id="RHZ76128.1"/>
    </source>
</evidence>
<accession>A0A397IPF6</accession>
<dbReference type="OrthoDB" id="2343800at2759"/>
<keyword evidence="2" id="KW-1185">Reference proteome</keyword>
<name>A0A397IPF6_9GLOM</name>